<gene>
    <name evidence="2" type="ORF">MGWOODY_Clf1310</name>
</gene>
<dbReference type="Pfam" id="PF13452">
    <property type="entry name" value="FAS1_DH_region"/>
    <property type="match status" value="1"/>
</dbReference>
<reference evidence="2" key="1">
    <citation type="submission" date="2015-10" db="EMBL/GenBank/DDBJ databases">
        <authorList>
            <person name="Gilbert D.G."/>
        </authorList>
    </citation>
    <scope>NUCLEOTIDE SEQUENCE</scope>
</reference>
<dbReference type="EMBL" id="FAXA01000278">
    <property type="protein sequence ID" value="CUV02624.1"/>
    <property type="molecule type" value="Genomic_DNA"/>
</dbReference>
<name>A0A160V998_9ZZZZ</name>
<proteinExistence type="predicted"/>
<dbReference type="PANTHER" id="PTHR43664:SF1">
    <property type="entry name" value="BETA-METHYLMALYL-COA DEHYDRATASE"/>
    <property type="match status" value="1"/>
</dbReference>
<feature type="domain" description="FAS1-like dehydratase" evidence="1">
    <location>
        <begin position="21"/>
        <end position="143"/>
    </location>
</feature>
<sequence>MVDQQEKLWTFDAVEPGQIGNETTVEITAKNITEYARLALNDSPSYHPDAVSLVAMPTMVLSYAPLLREEIAEANGFVAFEVSKTARSQTPFAKCEIRWFHPVVPGDTIAGRRRVLEKYERRGSKFVTFRVEAVNQRGEIAAEYDYTCIFEYAKGKREVPSQENSPQTAAPLLATPSLLDFPRVFVGDALDELDITESQEIMDRKNDFRLAGRRNDSNIHTDEEFAKQNIFAGTTNSGPATMSYVDQMLELSFPVSSFYLGGNLLMRAITPFRSGDTVRFQGKIMGKNEDAGKKLLECQVKGINQRGELVSLSDASLAMGK</sequence>
<dbReference type="SUPFAM" id="SSF54637">
    <property type="entry name" value="Thioesterase/thiol ester dehydrase-isomerase"/>
    <property type="match status" value="2"/>
</dbReference>
<accession>A0A160V998</accession>
<dbReference type="AlphaFoldDB" id="A0A160V998"/>
<organism evidence="2">
    <name type="scientific">hydrothermal vent metagenome</name>
    <dbReference type="NCBI Taxonomy" id="652676"/>
    <lineage>
        <taxon>unclassified sequences</taxon>
        <taxon>metagenomes</taxon>
        <taxon>ecological metagenomes</taxon>
    </lineage>
</organism>
<dbReference type="CDD" id="cd03441">
    <property type="entry name" value="R_hydratase_like"/>
    <property type="match status" value="1"/>
</dbReference>
<dbReference type="PANTHER" id="PTHR43664">
    <property type="entry name" value="MONOAMINE OXIDASE-RELATED"/>
    <property type="match status" value="1"/>
</dbReference>
<dbReference type="InterPro" id="IPR039569">
    <property type="entry name" value="FAS1-like_DH_region"/>
</dbReference>
<dbReference type="InterPro" id="IPR029069">
    <property type="entry name" value="HotDog_dom_sf"/>
</dbReference>
<evidence type="ECO:0000313" key="2">
    <source>
        <dbReference type="EMBL" id="CUV02624.1"/>
    </source>
</evidence>
<protein>
    <recommendedName>
        <fullName evidence="1">FAS1-like dehydratase domain-containing protein</fullName>
    </recommendedName>
</protein>
<dbReference type="InterPro" id="IPR052342">
    <property type="entry name" value="MCH/BMMD"/>
</dbReference>
<dbReference type="Gene3D" id="3.10.129.10">
    <property type="entry name" value="Hotdog Thioesterase"/>
    <property type="match status" value="2"/>
</dbReference>
<evidence type="ECO:0000259" key="1">
    <source>
        <dbReference type="Pfam" id="PF13452"/>
    </source>
</evidence>